<accession>A0A2H0WA93</accession>
<dbReference type="Gene3D" id="1.25.40.10">
    <property type="entry name" value="Tetratricopeptide repeat domain"/>
    <property type="match status" value="1"/>
</dbReference>
<organism evidence="1 2">
    <name type="scientific">Candidatus Beckwithbacteria bacterium CG10_big_fil_rev_8_21_14_0_10_34_10</name>
    <dbReference type="NCBI Taxonomy" id="1974495"/>
    <lineage>
        <taxon>Bacteria</taxon>
        <taxon>Candidatus Beckwithiibacteriota</taxon>
    </lineage>
</organism>
<gene>
    <name evidence="1" type="ORF">COT75_00915</name>
</gene>
<dbReference type="EMBL" id="PEZT01000003">
    <property type="protein sequence ID" value="PIS09557.1"/>
    <property type="molecule type" value="Genomic_DNA"/>
</dbReference>
<dbReference type="Pfam" id="PF13181">
    <property type="entry name" value="TPR_8"/>
    <property type="match status" value="1"/>
</dbReference>
<comment type="caution">
    <text evidence="1">The sequence shown here is derived from an EMBL/GenBank/DDBJ whole genome shotgun (WGS) entry which is preliminary data.</text>
</comment>
<dbReference type="Proteomes" id="UP000230093">
    <property type="component" value="Unassembled WGS sequence"/>
</dbReference>
<protein>
    <submittedName>
        <fullName evidence="1">Uncharacterized protein</fullName>
    </submittedName>
</protein>
<evidence type="ECO:0000313" key="1">
    <source>
        <dbReference type="EMBL" id="PIS09557.1"/>
    </source>
</evidence>
<dbReference type="InterPro" id="IPR019734">
    <property type="entry name" value="TPR_rpt"/>
</dbReference>
<proteinExistence type="predicted"/>
<reference evidence="2" key="1">
    <citation type="submission" date="2017-09" db="EMBL/GenBank/DDBJ databases">
        <title>Depth-based differentiation of microbial function through sediment-hosted aquifers and enrichment of novel symbionts in the deep terrestrial subsurface.</title>
        <authorList>
            <person name="Probst A.J."/>
            <person name="Ladd B."/>
            <person name="Jarett J.K."/>
            <person name="Geller-Mcgrath D.E."/>
            <person name="Sieber C.M.K."/>
            <person name="Emerson J.B."/>
            <person name="Anantharaman K."/>
            <person name="Thomas B.C."/>
            <person name="Malmstrom R."/>
            <person name="Stieglmeier M."/>
            <person name="Klingl A."/>
            <person name="Woyke T."/>
            <person name="Ryan C.M."/>
            <person name="Banfield J.F."/>
        </authorList>
    </citation>
    <scope>NUCLEOTIDE SEQUENCE [LARGE SCALE GENOMIC DNA]</scope>
</reference>
<dbReference type="AlphaFoldDB" id="A0A2H0WA93"/>
<name>A0A2H0WA93_9BACT</name>
<dbReference type="InterPro" id="IPR011990">
    <property type="entry name" value="TPR-like_helical_dom_sf"/>
</dbReference>
<dbReference type="SUPFAM" id="SSF81901">
    <property type="entry name" value="HCP-like"/>
    <property type="match status" value="1"/>
</dbReference>
<evidence type="ECO:0000313" key="2">
    <source>
        <dbReference type="Proteomes" id="UP000230093"/>
    </source>
</evidence>
<sequence length="68" mass="8193">MLRKEDYLKAEEYFLKAIEINPWDQDFYLNPSLVYTKTKNDDKKEMILKKCLDFNPWSQACLKDLKGD</sequence>